<feature type="region of interest" description="Disordered" evidence="3">
    <location>
        <begin position="28"/>
        <end position="97"/>
    </location>
</feature>
<keyword evidence="2" id="KW-0539">Nucleus</keyword>
<evidence type="ECO:0000256" key="1">
    <source>
        <dbReference type="ARBA" id="ARBA00004123"/>
    </source>
</evidence>
<feature type="compositionally biased region" description="Basic and acidic residues" evidence="3">
    <location>
        <begin position="28"/>
        <end position="44"/>
    </location>
</feature>
<evidence type="ECO:0000256" key="3">
    <source>
        <dbReference type="SAM" id="MobiDB-lite"/>
    </source>
</evidence>
<accession>A0AA43QIF3</accession>
<dbReference type="CDD" id="cd12148">
    <property type="entry name" value="fungal_TF_MHR"/>
    <property type="match status" value="2"/>
</dbReference>
<evidence type="ECO:0000313" key="4">
    <source>
        <dbReference type="EMBL" id="MDI1487092.1"/>
    </source>
</evidence>
<comment type="caution">
    <text evidence="4">The sequence shown here is derived from an EMBL/GenBank/DDBJ whole genome shotgun (WGS) entry which is preliminary data.</text>
</comment>
<dbReference type="GO" id="GO:0005634">
    <property type="term" value="C:nucleus"/>
    <property type="evidence" value="ECO:0007669"/>
    <property type="project" value="UniProtKB-SubCell"/>
</dbReference>
<feature type="compositionally biased region" description="Polar residues" evidence="3">
    <location>
        <begin position="61"/>
        <end position="70"/>
    </location>
</feature>
<comment type="subcellular location">
    <subcellularLocation>
        <location evidence="1">Nucleus</location>
    </subcellularLocation>
</comment>
<feature type="compositionally biased region" description="Acidic residues" evidence="3">
    <location>
        <begin position="45"/>
        <end position="55"/>
    </location>
</feature>
<evidence type="ECO:0000256" key="2">
    <source>
        <dbReference type="ARBA" id="ARBA00023242"/>
    </source>
</evidence>
<feature type="compositionally biased region" description="Basic and acidic residues" evidence="3">
    <location>
        <begin position="71"/>
        <end position="83"/>
    </location>
</feature>
<keyword evidence="5" id="KW-1185">Reference proteome</keyword>
<dbReference type="Proteomes" id="UP001161017">
    <property type="component" value="Unassembled WGS sequence"/>
</dbReference>
<dbReference type="InterPro" id="IPR050613">
    <property type="entry name" value="Sec_Metabolite_Reg"/>
</dbReference>
<feature type="compositionally biased region" description="Acidic residues" evidence="3">
    <location>
        <begin position="84"/>
        <end position="93"/>
    </location>
</feature>
<evidence type="ECO:0000313" key="5">
    <source>
        <dbReference type="Proteomes" id="UP001161017"/>
    </source>
</evidence>
<sequence>MRRTLFPERGLLDRLRHYENLLRNSKVKFEPLHDSAPATERDSFDADDASQDDEQPLATGAHQSLSSPTQTKEEPVYETKFTGDDEESSDSNDDMIVPGRIKQAWNELYRDNGHLLFGSSNQLADVSTLHPEQIQIFRLWQIYLDNVNPLLKVTHAPTLQARLIDAASDTTRIKPELAALMFTGTKTSTLIPTWDCRTPLNLNDFELQPEMKERPASQKRSSEAVFAVVCSVLGDFVRHSAFHLDFVNPALKPMARHVESGENDSGIAALEKEIEERYLEFCSRENPLHFMTIWTARGFIARNRLLKHYADFADSSAQLTAAQRDAALFHAINLLECDTRIVSSPFARGYTWYLHFHFPFLAYMHSAQEICMRPLGEHTDHIWTAMSDNYDAQFSFLKQGGHPLFKLFSKVILQAWRVHETATGQNENPLVPPRIVCKIKQRMAQQAQVACEERETDLYGSNADPANSLPVNSGFHNLINGLGEQGDLGLNLNIFGQPSQDHGMDQIDWTSMDWNPLYR</sequence>
<organism evidence="4 5">
    <name type="scientific">Ramalina farinacea</name>
    <dbReference type="NCBI Taxonomy" id="258253"/>
    <lineage>
        <taxon>Eukaryota</taxon>
        <taxon>Fungi</taxon>
        <taxon>Dikarya</taxon>
        <taxon>Ascomycota</taxon>
        <taxon>Pezizomycotina</taxon>
        <taxon>Lecanoromycetes</taxon>
        <taxon>OSLEUM clade</taxon>
        <taxon>Lecanoromycetidae</taxon>
        <taxon>Lecanorales</taxon>
        <taxon>Lecanorineae</taxon>
        <taxon>Ramalinaceae</taxon>
        <taxon>Ramalina</taxon>
    </lineage>
</organism>
<dbReference type="AlphaFoldDB" id="A0AA43QIF3"/>
<dbReference type="EMBL" id="JAPUFD010000005">
    <property type="protein sequence ID" value="MDI1487092.1"/>
    <property type="molecule type" value="Genomic_DNA"/>
</dbReference>
<protein>
    <recommendedName>
        <fullName evidence="6">Transcription factor domain-containing protein</fullName>
    </recommendedName>
</protein>
<name>A0AA43QIF3_9LECA</name>
<gene>
    <name evidence="4" type="ORF">OHK93_006360</name>
</gene>
<proteinExistence type="predicted"/>
<reference evidence="4" key="1">
    <citation type="journal article" date="2023" name="Genome Biol. Evol.">
        <title>First Whole Genome Sequence and Flow Cytometry Genome Size Data for the Lichen-Forming Fungus Ramalina farinacea (Ascomycota).</title>
        <authorList>
            <person name="Llewellyn T."/>
            <person name="Mian S."/>
            <person name="Hill R."/>
            <person name="Leitch I.J."/>
            <person name="Gaya E."/>
        </authorList>
    </citation>
    <scope>NUCLEOTIDE SEQUENCE</scope>
    <source>
        <strain evidence="4">LIQ254RAFAR</strain>
    </source>
</reference>
<dbReference type="PANTHER" id="PTHR31001:SF45">
    <property type="entry name" value="ZN(II)2CYS6 TRANSCRIPTION FACTOR (EUROFUNG)"/>
    <property type="match status" value="1"/>
</dbReference>
<dbReference type="PANTHER" id="PTHR31001">
    <property type="entry name" value="UNCHARACTERIZED TRANSCRIPTIONAL REGULATORY PROTEIN"/>
    <property type="match status" value="1"/>
</dbReference>
<evidence type="ECO:0008006" key="6">
    <source>
        <dbReference type="Google" id="ProtNLM"/>
    </source>
</evidence>